<dbReference type="RefSeq" id="XP_024706081.1">
    <property type="nucleotide sequence ID" value="XM_024854616.1"/>
</dbReference>
<dbReference type="VEuPathDB" id="FungiDB:P170DRAFT_508910"/>
<dbReference type="InterPro" id="IPR006175">
    <property type="entry name" value="YjgF/YER057c/UK114"/>
</dbReference>
<dbReference type="PANTHER" id="PTHR11803:SF22">
    <property type="entry name" value="ENDORIBONUCLEASE FAMILY PROTEIN BRT1, PUTATIVE (AFU_ORTHOLOGUE AFUA_5G03780)-RELATED"/>
    <property type="match status" value="1"/>
</dbReference>
<dbReference type="GO" id="GO:0005829">
    <property type="term" value="C:cytosol"/>
    <property type="evidence" value="ECO:0007669"/>
    <property type="project" value="TreeGrafter"/>
</dbReference>
<dbReference type="Gene3D" id="3.30.1330.40">
    <property type="entry name" value="RutC-like"/>
    <property type="match status" value="1"/>
</dbReference>
<accession>A0A2I2GD18</accession>
<dbReference type="EMBL" id="MSFO01000003">
    <property type="protein sequence ID" value="PLB50779.1"/>
    <property type="molecule type" value="Genomic_DNA"/>
</dbReference>
<dbReference type="AlphaFoldDB" id="A0A2I2GD18"/>
<keyword evidence="2" id="KW-1185">Reference proteome</keyword>
<protein>
    <submittedName>
        <fullName evidence="1">YjgF-like protein</fullName>
    </submittedName>
</protein>
<proteinExistence type="predicted"/>
<dbReference type="OrthoDB" id="309640at2759"/>
<dbReference type="CDD" id="cd00448">
    <property type="entry name" value="YjgF_YER057c_UK114_family"/>
    <property type="match status" value="1"/>
</dbReference>
<dbReference type="GeneID" id="36562322"/>
<sequence length="132" mass="14101">MSFNRAENAIQCPGAPKSNGKYALVIKHGNVLHLSGWMGQDPETGKVVEGGAVAQMEQATRNIETCLLAAGSSLDKIISRRLFITDMSKVFEVDDAWGRLLKPPYPVSTAIGISSLTQKGAIIELEVTAASD</sequence>
<organism evidence="1 2">
    <name type="scientific">Aspergillus steynii IBT 23096</name>
    <dbReference type="NCBI Taxonomy" id="1392250"/>
    <lineage>
        <taxon>Eukaryota</taxon>
        <taxon>Fungi</taxon>
        <taxon>Dikarya</taxon>
        <taxon>Ascomycota</taxon>
        <taxon>Pezizomycotina</taxon>
        <taxon>Eurotiomycetes</taxon>
        <taxon>Eurotiomycetidae</taxon>
        <taxon>Eurotiales</taxon>
        <taxon>Aspergillaceae</taxon>
        <taxon>Aspergillus</taxon>
        <taxon>Aspergillus subgen. Circumdati</taxon>
    </lineage>
</organism>
<dbReference type="PANTHER" id="PTHR11803">
    <property type="entry name" value="2-IMINOBUTANOATE/2-IMINOPROPANOATE DEAMINASE RIDA"/>
    <property type="match status" value="1"/>
</dbReference>
<evidence type="ECO:0000313" key="1">
    <source>
        <dbReference type="EMBL" id="PLB50779.1"/>
    </source>
</evidence>
<gene>
    <name evidence="1" type="ORF">P170DRAFT_508910</name>
</gene>
<dbReference type="GO" id="GO:0005739">
    <property type="term" value="C:mitochondrion"/>
    <property type="evidence" value="ECO:0007669"/>
    <property type="project" value="TreeGrafter"/>
</dbReference>
<dbReference type="Pfam" id="PF01042">
    <property type="entry name" value="Ribonuc_L-PSP"/>
    <property type="match status" value="1"/>
</dbReference>
<dbReference type="InterPro" id="IPR035959">
    <property type="entry name" value="RutC-like_sf"/>
</dbReference>
<evidence type="ECO:0000313" key="2">
    <source>
        <dbReference type="Proteomes" id="UP000234275"/>
    </source>
</evidence>
<dbReference type="Proteomes" id="UP000234275">
    <property type="component" value="Unassembled WGS sequence"/>
</dbReference>
<name>A0A2I2GD18_9EURO</name>
<reference evidence="1 2" key="1">
    <citation type="submission" date="2016-12" db="EMBL/GenBank/DDBJ databases">
        <title>The genomes of Aspergillus section Nigri reveals drivers in fungal speciation.</title>
        <authorList>
            <consortium name="DOE Joint Genome Institute"/>
            <person name="Vesth T.C."/>
            <person name="Nybo J."/>
            <person name="Theobald S."/>
            <person name="Brandl J."/>
            <person name="Frisvad J.C."/>
            <person name="Nielsen K.F."/>
            <person name="Lyhne E.K."/>
            <person name="Kogle M.E."/>
            <person name="Kuo A."/>
            <person name="Riley R."/>
            <person name="Clum A."/>
            <person name="Nolan M."/>
            <person name="Lipzen A."/>
            <person name="Salamov A."/>
            <person name="Henrissat B."/>
            <person name="Wiebenga A."/>
            <person name="De Vries R.P."/>
            <person name="Grigoriev I.V."/>
            <person name="Mortensen U.H."/>
            <person name="Andersen M.R."/>
            <person name="Baker S.E."/>
        </authorList>
    </citation>
    <scope>NUCLEOTIDE SEQUENCE [LARGE SCALE GENOMIC DNA]</scope>
    <source>
        <strain evidence="1 2">IBT 23096</strain>
    </source>
</reference>
<dbReference type="GO" id="GO:0019239">
    <property type="term" value="F:deaminase activity"/>
    <property type="evidence" value="ECO:0007669"/>
    <property type="project" value="TreeGrafter"/>
</dbReference>
<comment type="caution">
    <text evidence="1">The sequence shown here is derived from an EMBL/GenBank/DDBJ whole genome shotgun (WGS) entry which is preliminary data.</text>
</comment>
<dbReference type="SUPFAM" id="SSF55298">
    <property type="entry name" value="YjgF-like"/>
    <property type="match status" value="1"/>
</dbReference>
<dbReference type="STRING" id="1392250.A0A2I2GD18"/>